<evidence type="ECO:0000313" key="2">
    <source>
        <dbReference type="EMBL" id="EYC34857.1"/>
    </source>
</evidence>
<proteinExistence type="predicted"/>
<dbReference type="Proteomes" id="UP000024635">
    <property type="component" value="Unassembled WGS sequence"/>
</dbReference>
<organism evidence="2 3">
    <name type="scientific">Ancylostoma ceylanicum</name>
    <dbReference type="NCBI Taxonomy" id="53326"/>
    <lineage>
        <taxon>Eukaryota</taxon>
        <taxon>Metazoa</taxon>
        <taxon>Ecdysozoa</taxon>
        <taxon>Nematoda</taxon>
        <taxon>Chromadorea</taxon>
        <taxon>Rhabditida</taxon>
        <taxon>Rhabditina</taxon>
        <taxon>Rhabditomorpha</taxon>
        <taxon>Strongyloidea</taxon>
        <taxon>Ancylostomatidae</taxon>
        <taxon>Ancylostomatinae</taxon>
        <taxon>Ancylostoma</taxon>
    </lineage>
</organism>
<feature type="compositionally biased region" description="Basic and acidic residues" evidence="1">
    <location>
        <begin position="44"/>
        <end position="53"/>
    </location>
</feature>
<feature type="compositionally biased region" description="Basic residues" evidence="1">
    <location>
        <begin position="18"/>
        <end position="32"/>
    </location>
</feature>
<comment type="caution">
    <text evidence="2">The sequence shown here is derived from an EMBL/GenBank/DDBJ whole genome shotgun (WGS) entry which is preliminary data.</text>
</comment>
<dbReference type="EMBL" id="JARK01000931">
    <property type="protein sequence ID" value="EYC34857.1"/>
    <property type="molecule type" value="Genomic_DNA"/>
</dbReference>
<evidence type="ECO:0000256" key="1">
    <source>
        <dbReference type="SAM" id="MobiDB-lite"/>
    </source>
</evidence>
<sequence length="71" mass="8583">MRMIKVMKREIEGMKERKMKLRGSQTRQKRRSSQYSFNVKTQRTHPDVPDLHVVDDIQSPSCCRRVQYPEF</sequence>
<evidence type="ECO:0000313" key="3">
    <source>
        <dbReference type="Proteomes" id="UP000024635"/>
    </source>
</evidence>
<keyword evidence="3" id="KW-1185">Reference proteome</keyword>
<accession>A0A016W6D1</accession>
<dbReference type="AlphaFoldDB" id="A0A016W6D1"/>
<protein>
    <submittedName>
        <fullName evidence="2">Uncharacterized protein</fullName>
    </submittedName>
</protein>
<reference evidence="3" key="1">
    <citation type="journal article" date="2015" name="Nat. Genet.">
        <title>The genome and transcriptome of the zoonotic hookworm Ancylostoma ceylanicum identify infection-specific gene families.</title>
        <authorList>
            <person name="Schwarz E.M."/>
            <person name="Hu Y."/>
            <person name="Antoshechkin I."/>
            <person name="Miller M.M."/>
            <person name="Sternberg P.W."/>
            <person name="Aroian R.V."/>
        </authorList>
    </citation>
    <scope>NUCLEOTIDE SEQUENCE</scope>
    <source>
        <strain evidence="3">HY135</strain>
    </source>
</reference>
<feature type="region of interest" description="Disordered" evidence="1">
    <location>
        <begin position="18"/>
        <end position="53"/>
    </location>
</feature>
<gene>
    <name evidence="2" type="primary">Acey_s1332.g3831</name>
    <name evidence="2" type="ORF">Y032_1332g3831</name>
</gene>
<name>A0A016W6D1_9BILA</name>